<proteinExistence type="inferred from homology"/>
<evidence type="ECO:0000313" key="6">
    <source>
        <dbReference type="Proteomes" id="UP000631114"/>
    </source>
</evidence>
<keyword evidence="6" id="KW-1185">Reference proteome</keyword>
<dbReference type="OrthoDB" id="294295at2759"/>
<organism evidence="5 6">
    <name type="scientific">Coptis chinensis</name>
    <dbReference type="NCBI Taxonomy" id="261450"/>
    <lineage>
        <taxon>Eukaryota</taxon>
        <taxon>Viridiplantae</taxon>
        <taxon>Streptophyta</taxon>
        <taxon>Embryophyta</taxon>
        <taxon>Tracheophyta</taxon>
        <taxon>Spermatophyta</taxon>
        <taxon>Magnoliopsida</taxon>
        <taxon>Ranunculales</taxon>
        <taxon>Ranunculaceae</taxon>
        <taxon>Coptidoideae</taxon>
        <taxon>Coptis</taxon>
    </lineage>
</organism>
<dbReference type="InterPro" id="IPR002347">
    <property type="entry name" value="SDR_fam"/>
</dbReference>
<dbReference type="SUPFAM" id="SSF51735">
    <property type="entry name" value="NAD(P)-binding Rossmann-fold domains"/>
    <property type="match status" value="1"/>
</dbReference>
<dbReference type="PRINTS" id="PR00080">
    <property type="entry name" value="SDRFAMILY"/>
</dbReference>
<protein>
    <recommendedName>
        <fullName evidence="4">Secoisolariciresinol dehydrogenase</fullName>
        <ecNumber evidence="3">1.1.1.331</ecNumber>
    </recommendedName>
</protein>
<name>A0A835I7S3_9MAGN</name>
<dbReference type="EC" id="1.1.1.331" evidence="3"/>
<gene>
    <name evidence="5" type="ORF">IFM89_038337</name>
</gene>
<evidence type="ECO:0000256" key="2">
    <source>
        <dbReference type="ARBA" id="ARBA00023002"/>
    </source>
</evidence>
<dbReference type="EMBL" id="JADFTS010000004">
    <property type="protein sequence ID" value="KAF9612149.1"/>
    <property type="molecule type" value="Genomic_DNA"/>
</dbReference>
<dbReference type="Pfam" id="PF13561">
    <property type="entry name" value="adh_short_C2"/>
    <property type="match status" value="1"/>
</dbReference>
<dbReference type="Gene3D" id="3.40.50.720">
    <property type="entry name" value="NAD(P)-binding Rossmann-like Domain"/>
    <property type="match status" value="1"/>
</dbReference>
<comment type="similarity">
    <text evidence="1">Belongs to the short-chain dehydrogenases/reductases (SDR) family.</text>
</comment>
<keyword evidence="2" id="KW-0560">Oxidoreductase</keyword>
<dbReference type="FunFam" id="3.40.50.720:FF:000084">
    <property type="entry name" value="Short-chain dehydrogenase reductase"/>
    <property type="match status" value="1"/>
</dbReference>
<evidence type="ECO:0000256" key="4">
    <source>
        <dbReference type="ARBA" id="ARBA00071098"/>
    </source>
</evidence>
<dbReference type="Proteomes" id="UP000631114">
    <property type="component" value="Unassembled WGS sequence"/>
</dbReference>
<accession>A0A835I7S3</accession>
<reference evidence="5 6" key="1">
    <citation type="submission" date="2020-10" db="EMBL/GenBank/DDBJ databases">
        <title>The Coptis chinensis genome and diversification of protoberbering-type alkaloids.</title>
        <authorList>
            <person name="Wang B."/>
            <person name="Shu S."/>
            <person name="Song C."/>
            <person name="Liu Y."/>
        </authorList>
    </citation>
    <scope>NUCLEOTIDE SEQUENCE [LARGE SCALE GENOMIC DNA]</scope>
    <source>
        <strain evidence="5">HL-2020</strain>
        <tissue evidence="5">Leaf</tissue>
    </source>
</reference>
<dbReference type="GO" id="GO:0009807">
    <property type="term" value="P:lignan biosynthetic process"/>
    <property type="evidence" value="ECO:0007669"/>
    <property type="project" value="UniProtKB-ARBA"/>
</dbReference>
<dbReference type="PANTHER" id="PTHR43180">
    <property type="entry name" value="3-OXOACYL-(ACYL-CARRIER-PROTEIN) REDUCTASE (AFU_ORTHOLOGUE AFUA_6G11210)"/>
    <property type="match status" value="1"/>
</dbReference>
<dbReference type="PRINTS" id="PR00081">
    <property type="entry name" value="GDHRDH"/>
</dbReference>
<dbReference type="GO" id="GO:0120529">
    <property type="term" value="F:secoisolariciresinol dehydrogenase activity"/>
    <property type="evidence" value="ECO:0007669"/>
    <property type="project" value="UniProtKB-EC"/>
</dbReference>
<evidence type="ECO:0000313" key="5">
    <source>
        <dbReference type="EMBL" id="KAF9612149.1"/>
    </source>
</evidence>
<sequence>MAIIVGLDGKVAIITGGASGIGEAAVHHFWRNGAKVIIADIEDDLGRAICDQLDESAIYVHCDVSKEEDISNLVDTVITKYGKLDIMYNNAGIIEGFVGSIINAKKSDLDKIIGVNLVGGFLGAKHAARVMVPAREGSILFTASACATIAGLGSHAYTASKCALVGLMTNLAAELGQYGIRVNCVSPYAVTTTSIAKKYGEANAMKAEALVQSVANLKETGMTVDDVANAAVYLASDEASYVSGLNLVVDGGFSVVNPTLMMAQTQGRQWVQPQ</sequence>
<evidence type="ECO:0000256" key="3">
    <source>
        <dbReference type="ARBA" id="ARBA00066949"/>
    </source>
</evidence>
<dbReference type="AlphaFoldDB" id="A0A835I7S3"/>
<dbReference type="InterPro" id="IPR036291">
    <property type="entry name" value="NAD(P)-bd_dom_sf"/>
</dbReference>
<evidence type="ECO:0000256" key="1">
    <source>
        <dbReference type="ARBA" id="ARBA00006484"/>
    </source>
</evidence>
<comment type="caution">
    <text evidence="5">The sequence shown here is derived from an EMBL/GenBank/DDBJ whole genome shotgun (WGS) entry which is preliminary data.</text>
</comment>
<dbReference type="PANTHER" id="PTHR43180:SF37">
    <property type="entry name" value="TROPINONE REDUCTASE-LIKE 2"/>
    <property type="match status" value="1"/>
</dbReference>